<dbReference type="PANTHER" id="PTHR31270">
    <property type="entry name" value="GLUTAMINYL-PEPTIDE CYCLOTRANSFERASE"/>
    <property type="match status" value="1"/>
</dbReference>
<name>A0A6I4IG26_9SPHI</name>
<sequence length="356" mass="39494">MKNKYILGIATIILAIYSCGEKNKSVDISISPDAGANYKQGEKVDVKVGLPADYKVDSIVYLIDSVRLAAKTDTTAYSLATTSLGLGVKLLTARIYADGKMQEQSTNINLLAAKAPELYTYQIEKTFAHDTASFTEGFEYHDGVFYESDGGTCDQGERSSLRKTDINGKVLQKIEMDCNAFNEGITVIDNKVVQLTYHERAGYVYDKSTLKLLSKFSFVQGQEGWGMCNDGKNLYCNTGSNQIFVMDKENFRTLRTIDVYDDQGPIDDLNEMEYIDGMIYANVWQKDDIVVIDPKTGAVVKRIDLSSLTQQATAGINNSDAVLNGIAWDAAGKRLFVTGKKWPHTYQIKMVKKQGV</sequence>
<accession>A0A6I4IG26</accession>
<dbReference type="GO" id="GO:0016603">
    <property type="term" value="F:glutaminyl-peptide cyclotransferase activity"/>
    <property type="evidence" value="ECO:0007669"/>
    <property type="project" value="InterPro"/>
</dbReference>
<dbReference type="Proteomes" id="UP000434850">
    <property type="component" value="Unassembled WGS sequence"/>
</dbReference>
<dbReference type="PANTHER" id="PTHR31270:SF1">
    <property type="entry name" value="GLUTAMINYL-PEPTIDE CYCLOTRANSFERASE"/>
    <property type="match status" value="1"/>
</dbReference>
<keyword evidence="2" id="KW-1185">Reference proteome</keyword>
<protein>
    <submittedName>
        <fullName evidence="1">Glutaminyl-peptide cyclotransferase</fullName>
    </submittedName>
</protein>
<dbReference type="Pfam" id="PF05096">
    <property type="entry name" value="Glu_cyclase_2"/>
    <property type="match status" value="1"/>
</dbReference>
<keyword evidence="1" id="KW-0808">Transferase</keyword>
<dbReference type="InterPro" id="IPR015943">
    <property type="entry name" value="WD40/YVTN_repeat-like_dom_sf"/>
</dbReference>
<proteinExistence type="predicted"/>
<dbReference type="InterPro" id="IPR011044">
    <property type="entry name" value="Quino_amine_DH_bsu"/>
</dbReference>
<dbReference type="SUPFAM" id="SSF50969">
    <property type="entry name" value="YVTN repeat-like/Quinoprotein amine dehydrogenase"/>
    <property type="match status" value="1"/>
</dbReference>
<reference evidence="1 2" key="1">
    <citation type="submission" date="2019-12" db="EMBL/GenBank/DDBJ databases">
        <title>Mucilaginibacter sp. HME9299 genome sequencing and assembly.</title>
        <authorList>
            <person name="Kang H."/>
            <person name="Kim H."/>
            <person name="Joh K."/>
        </authorList>
    </citation>
    <scope>NUCLEOTIDE SEQUENCE [LARGE SCALE GENOMIC DNA]</scope>
    <source>
        <strain evidence="1 2">HME9299</strain>
    </source>
</reference>
<evidence type="ECO:0000313" key="1">
    <source>
        <dbReference type="EMBL" id="MVN92588.1"/>
    </source>
</evidence>
<dbReference type="AlphaFoldDB" id="A0A6I4IG26"/>
<dbReference type="Gene3D" id="2.60.40.10">
    <property type="entry name" value="Immunoglobulins"/>
    <property type="match status" value="1"/>
</dbReference>
<dbReference type="Gene3D" id="2.130.10.10">
    <property type="entry name" value="YVTN repeat-like/Quinoprotein amine dehydrogenase"/>
    <property type="match status" value="1"/>
</dbReference>
<dbReference type="RefSeq" id="WP_157542895.1">
    <property type="nucleotide sequence ID" value="NZ_WQLA01000006.1"/>
</dbReference>
<gene>
    <name evidence="1" type="ORF">GO816_15725</name>
</gene>
<evidence type="ECO:0000313" key="2">
    <source>
        <dbReference type="Proteomes" id="UP000434850"/>
    </source>
</evidence>
<comment type="caution">
    <text evidence="1">The sequence shown here is derived from an EMBL/GenBank/DDBJ whole genome shotgun (WGS) entry which is preliminary data.</text>
</comment>
<dbReference type="InterPro" id="IPR013783">
    <property type="entry name" value="Ig-like_fold"/>
</dbReference>
<dbReference type="OrthoDB" id="9783700at2"/>
<dbReference type="EMBL" id="WQLA01000006">
    <property type="protein sequence ID" value="MVN92588.1"/>
    <property type="molecule type" value="Genomic_DNA"/>
</dbReference>
<organism evidence="1 2">
    <name type="scientific">Mucilaginibacter aquatilis</name>
    <dbReference type="NCBI Taxonomy" id="1517760"/>
    <lineage>
        <taxon>Bacteria</taxon>
        <taxon>Pseudomonadati</taxon>
        <taxon>Bacteroidota</taxon>
        <taxon>Sphingobacteriia</taxon>
        <taxon>Sphingobacteriales</taxon>
        <taxon>Sphingobacteriaceae</taxon>
        <taxon>Mucilaginibacter</taxon>
    </lineage>
</organism>
<dbReference type="InterPro" id="IPR007788">
    <property type="entry name" value="QCT"/>
</dbReference>
<dbReference type="PROSITE" id="PS51257">
    <property type="entry name" value="PROKAR_LIPOPROTEIN"/>
    <property type="match status" value="1"/>
</dbReference>